<gene>
    <name evidence="4" type="ORF">C5L28_000798</name>
    <name evidence="3" type="ORF">LPKJCM_01279</name>
</gene>
<dbReference type="Proteomes" id="UP000294668">
    <property type="component" value="Unassembled WGS sequence"/>
</dbReference>
<dbReference type="Proteomes" id="UP000214739">
    <property type="component" value="Unassembled WGS sequence"/>
</dbReference>
<reference evidence="4" key="3">
    <citation type="submission" date="2019-02" db="EMBL/GenBank/DDBJ databases">
        <authorList>
            <person name="Buron G."/>
            <person name="Chaylann A."/>
            <person name="Dolejs I."/>
            <person name="Forster J."/>
            <person name="Miks M.H."/>
        </authorList>
    </citation>
    <scope>NUCLEOTIDE SEQUENCE</scope>
    <source>
        <strain evidence="4">DSM 10551</strain>
    </source>
</reference>
<feature type="compositionally biased region" description="Polar residues" evidence="1">
    <location>
        <begin position="87"/>
        <end position="99"/>
    </location>
</feature>
<reference evidence="3 5" key="1">
    <citation type="journal article" date="2017" name="Biosci Microbiota Food Health">
        <title>Genomic characterization reconfirms the taxonomic status of Lactobacillus parakefiri.</title>
        <authorList>
            <person name="Tanizawa Y."/>
            <person name="Kobayashi H."/>
            <person name="Kaminuma E."/>
            <person name="Sakamoto M."/>
            <person name="Ohkuma M."/>
            <person name="Nakamura Y."/>
            <person name="Arita M."/>
            <person name="Tohno M."/>
        </authorList>
    </citation>
    <scope>NUCLEOTIDE SEQUENCE [LARGE SCALE GENOMIC DNA]</scope>
    <source>
        <strain evidence="3 5">JCM 8573</strain>
    </source>
</reference>
<evidence type="ECO:0000313" key="4">
    <source>
        <dbReference type="EMBL" id="TDG94541.1"/>
    </source>
</evidence>
<evidence type="ECO:0000256" key="2">
    <source>
        <dbReference type="SAM" id="Phobius"/>
    </source>
</evidence>
<dbReference type="EMBL" id="BDGB01000060">
    <property type="protein sequence ID" value="GAW72169.1"/>
    <property type="molecule type" value="Genomic_DNA"/>
</dbReference>
<protein>
    <submittedName>
        <fullName evidence="3">Uncharacterized protein</fullName>
    </submittedName>
</protein>
<dbReference type="EMBL" id="PUFL01000015">
    <property type="protein sequence ID" value="TDG94541.1"/>
    <property type="molecule type" value="Genomic_DNA"/>
</dbReference>
<proteinExistence type="predicted"/>
<keyword evidence="2" id="KW-1133">Transmembrane helix</keyword>
<comment type="caution">
    <text evidence="3">The sequence shown here is derived from an EMBL/GenBank/DDBJ whole genome shotgun (WGS) entry which is preliminary data.</text>
</comment>
<evidence type="ECO:0000256" key="1">
    <source>
        <dbReference type="SAM" id="MobiDB-lite"/>
    </source>
</evidence>
<evidence type="ECO:0000313" key="3">
    <source>
        <dbReference type="EMBL" id="GAW72169.1"/>
    </source>
</evidence>
<dbReference type="AlphaFoldDB" id="A0A224VE67"/>
<keyword evidence="2" id="KW-0812">Transmembrane</keyword>
<feature type="transmembrane region" description="Helical" evidence="2">
    <location>
        <begin position="39"/>
        <end position="60"/>
    </location>
</feature>
<dbReference type="OrthoDB" id="2329021at2"/>
<organism evidence="3 5">
    <name type="scientific">Lentilactobacillus parakefiri</name>
    <dbReference type="NCBI Taxonomy" id="152332"/>
    <lineage>
        <taxon>Bacteria</taxon>
        <taxon>Bacillati</taxon>
        <taxon>Bacillota</taxon>
        <taxon>Bacilli</taxon>
        <taxon>Lactobacillales</taxon>
        <taxon>Lactobacillaceae</taxon>
        <taxon>Lentilactobacillus</taxon>
    </lineage>
</organism>
<feature type="transmembrane region" description="Helical" evidence="2">
    <location>
        <begin position="6"/>
        <end position="27"/>
    </location>
</feature>
<keyword evidence="6" id="KW-1185">Reference proteome</keyword>
<evidence type="ECO:0000313" key="6">
    <source>
        <dbReference type="Proteomes" id="UP000294668"/>
    </source>
</evidence>
<dbReference type="RefSeq" id="WP_057961742.1">
    <property type="nucleotide sequence ID" value="NZ_BAAAXO010000036.1"/>
</dbReference>
<accession>A0A224VE67</accession>
<sequence length="234" mass="25949">MEVILTILGLAIGTSFVALMIAAIILFQKHQQDKPVPYSWKHLGIIFLILICLDCGIVVINSNTQKDEAKTTATKQSASPEEPEPNLDSNASDQSSNPSEDSESDAPDKDPYANLSASKRQELNQSLDDELIQDQQEANKGTQAYTWSLVVGGIVYDKQRGFIIEVNDQFNQLNKKTKTFVGNQAQSFIQAQLLMIGGEVQPDDPAPYVNFHYNGDRIGHSRMWDPGKFVFKSA</sequence>
<reference evidence="4 6" key="2">
    <citation type="journal article" date="2019" name="Appl. Microbiol. Biotechnol.">
        <title>Uncovering carbohydrate metabolism through a genotype-phenotype association study of 56 lactic acid bacteria genomes.</title>
        <authorList>
            <person name="Buron-Moles G."/>
            <person name="Chailyan A."/>
            <person name="Dolejs I."/>
            <person name="Forster J."/>
            <person name="Miks M.H."/>
        </authorList>
    </citation>
    <scope>NUCLEOTIDE SEQUENCE [LARGE SCALE GENOMIC DNA]</scope>
    <source>
        <strain evidence="4 6">DSM 10551</strain>
    </source>
</reference>
<keyword evidence="2" id="KW-0472">Membrane</keyword>
<feature type="region of interest" description="Disordered" evidence="1">
    <location>
        <begin position="68"/>
        <end position="113"/>
    </location>
</feature>
<evidence type="ECO:0000313" key="5">
    <source>
        <dbReference type="Proteomes" id="UP000214739"/>
    </source>
</evidence>
<name>A0A224VE67_9LACO</name>